<keyword evidence="2" id="KW-0677">Repeat</keyword>
<dbReference type="InterPro" id="IPR001680">
    <property type="entry name" value="WD40_rpt"/>
</dbReference>
<organism evidence="5 6">
    <name type="scientific">Brachionus calyciflorus</name>
    <dbReference type="NCBI Taxonomy" id="104777"/>
    <lineage>
        <taxon>Eukaryota</taxon>
        <taxon>Metazoa</taxon>
        <taxon>Spiralia</taxon>
        <taxon>Gnathifera</taxon>
        <taxon>Rotifera</taxon>
        <taxon>Eurotatoria</taxon>
        <taxon>Monogononta</taxon>
        <taxon>Pseudotrocha</taxon>
        <taxon>Ploima</taxon>
        <taxon>Brachionidae</taxon>
        <taxon>Brachionus</taxon>
    </lineage>
</organism>
<gene>
    <name evidence="5" type="ORF">OXX778_LOCUS17523</name>
</gene>
<keyword evidence="6" id="KW-1185">Reference proteome</keyword>
<dbReference type="InterPro" id="IPR015943">
    <property type="entry name" value="WD40/YVTN_repeat-like_dom_sf"/>
</dbReference>
<dbReference type="OrthoDB" id="756370at2759"/>
<dbReference type="InterPro" id="IPR050995">
    <property type="entry name" value="WD-F-box_domain-protein"/>
</dbReference>
<name>A0A814IFW3_9BILA</name>
<dbReference type="PROSITE" id="PS50082">
    <property type="entry name" value="WD_REPEATS_2"/>
    <property type="match status" value="2"/>
</dbReference>
<keyword evidence="1 3" id="KW-0853">WD repeat</keyword>
<dbReference type="EMBL" id="CAJNOC010004507">
    <property type="protein sequence ID" value="CAF1024008.1"/>
    <property type="molecule type" value="Genomic_DNA"/>
</dbReference>
<proteinExistence type="predicted"/>
<reference evidence="5" key="1">
    <citation type="submission" date="2021-02" db="EMBL/GenBank/DDBJ databases">
        <authorList>
            <person name="Nowell W R."/>
        </authorList>
    </citation>
    <scope>NUCLEOTIDE SEQUENCE</scope>
    <source>
        <strain evidence="5">Ploen Becks lab</strain>
    </source>
</reference>
<evidence type="ECO:0000313" key="6">
    <source>
        <dbReference type="Proteomes" id="UP000663879"/>
    </source>
</evidence>
<dbReference type="SUPFAM" id="SSF50978">
    <property type="entry name" value="WD40 repeat-like"/>
    <property type="match status" value="1"/>
</dbReference>
<dbReference type="PROSITE" id="PS00678">
    <property type="entry name" value="WD_REPEATS_1"/>
    <property type="match status" value="1"/>
</dbReference>
<dbReference type="InterPro" id="IPR019775">
    <property type="entry name" value="WD40_repeat_CS"/>
</dbReference>
<dbReference type="InterPro" id="IPR020472">
    <property type="entry name" value="WD40_PAC1"/>
</dbReference>
<dbReference type="PANTHER" id="PTHR14604:SF3">
    <property type="entry name" value="SPERM-ASSOCIATED ANTIGEN 16 PROTEIN"/>
    <property type="match status" value="1"/>
</dbReference>
<keyword evidence="4" id="KW-0732">Signal</keyword>
<comment type="caution">
    <text evidence="5">The sequence shown here is derived from an EMBL/GenBank/DDBJ whole genome shotgun (WGS) entry which is preliminary data.</text>
</comment>
<feature type="chain" id="PRO_5032456692" evidence="4">
    <location>
        <begin position="20"/>
        <end position="336"/>
    </location>
</feature>
<evidence type="ECO:0000313" key="5">
    <source>
        <dbReference type="EMBL" id="CAF1024008.1"/>
    </source>
</evidence>
<dbReference type="InterPro" id="IPR036322">
    <property type="entry name" value="WD40_repeat_dom_sf"/>
</dbReference>
<dbReference type="Pfam" id="PF00400">
    <property type="entry name" value="WD40"/>
    <property type="match status" value="2"/>
</dbReference>
<evidence type="ECO:0000256" key="2">
    <source>
        <dbReference type="ARBA" id="ARBA00022737"/>
    </source>
</evidence>
<dbReference type="AlphaFoldDB" id="A0A814IFW3"/>
<dbReference type="PANTHER" id="PTHR14604">
    <property type="entry name" value="WD40 REPEAT PF20"/>
    <property type="match status" value="1"/>
</dbReference>
<dbReference type="Proteomes" id="UP000663879">
    <property type="component" value="Unassembled WGS sequence"/>
</dbReference>
<dbReference type="PRINTS" id="PR00320">
    <property type="entry name" value="GPROTEINBRPT"/>
</dbReference>
<dbReference type="Gene3D" id="2.130.10.10">
    <property type="entry name" value="YVTN repeat-like/Quinoprotein amine dehydrogenase"/>
    <property type="match status" value="2"/>
</dbReference>
<feature type="repeat" description="WD" evidence="3">
    <location>
        <begin position="305"/>
        <end position="336"/>
    </location>
</feature>
<feature type="signal peptide" evidence="4">
    <location>
        <begin position="1"/>
        <end position="19"/>
    </location>
</feature>
<evidence type="ECO:0000256" key="1">
    <source>
        <dbReference type="ARBA" id="ARBA00022574"/>
    </source>
</evidence>
<accession>A0A814IFW3</accession>
<evidence type="ECO:0000256" key="4">
    <source>
        <dbReference type="SAM" id="SignalP"/>
    </source>
</evidence>
<protein>
    <submittedName>
        <fullName evidence="5">Uncharacterized protein</fullName>
    </submittedName>
</protein>
<dbReference type="PROSITE" id="PS50294">
    <property type="entry name" value="WD_REPEATS_REGION"/>
    <property type="match status" value="2"/>
</dbReference>
<dbReference type="SMART" id="SM00320">
    <property type="entry name" value="WD40"/>
    <property type="match status" value="4"/>
</dbReference>
<evidence type="ECO:0000256" key="3">
    <source>
        <dbReference type="PROSITE-ProRule" id="PRU00221"/>
    </source>
</evidence>
<feature type="repeat" description="WD" evidence="3">
    <location>
        <begin position="221"/>
        <end position="261"/>
    </location>
</feature>
<sequence length="336" mass="37362">MPSIISKLIFACFFIIIRADDLRENKLEKYNEILENSSRIFNGNLYKTITGNSRIYTLATSNYFGEFAVGFNNGSITIFDNFGRYKRSFIVVSSIEPSYLEIYGIRYFLNGDIGTTGKFGTKIFSNSGIQKMYFDSCCHSAISVLTNGEVAYGLSSFRGGRIYIQNPSLASPRLILSHSQYYGDTIRSLLALANGDLVSGSFGSADIKIWNTLDGSLKQSLLGHTRGICSLILLENDSIASGSYDRTIRIWNINTGTAIKVIPADIGDYSFNLMSLLPSENIAIASLDRTIKIWDKDNEILIKTLYGHTDYVTSLAVNSNNFLVSVSLDKTIKIWN</sequence>